<reference evidence="2" key="1">
    <citation type="submission" date="2021-10" db="EMBL/GenBank/DDBJ databases">
        <title>Tropical sea cucumber genome reveals ecological adaptation and Cuvierian tubules defense mechanism.</title>
        <authorList>
            <person name="Chen T."/>
        </authorList>
    </citation>
    <scope>NUCLEOTIDE SEQUENCE</scope>
    <source>
        <strain evidence="2">Nanhai2018</strain>
        <tissue evidence="2">Muscle</tissue>
    </source>
</reference>
<comment type="caution">
    <text evidence="2">The sequence shown here is derived from an EMBL/GenBank/DDBJ whole genome shotgun (WGS) entry which is preliminary data.</text>
</comment>
<sequence>MPTRGRPPLSQKNSARDKPSATPHRPTQREGTVSSWVEQLADDNPSWEAALDNFKRVVEQSVSSLHDGINQLKVDLGQAIEFQAKRIDDLESKMADILSDHTNFNTKITQLENALAQKDEDINKLERMSRRNNFRIVGYPMLQGENVETIVQNEIIPLFGDSQEMVVERCHRDGRGANGRPPHILVRCLSYRMKVNVMKNHRIALSGKDYFVVDDLTKTDLAERKKWAGQVKQLYERGTRLRFSAGKWRDGEGRPFNFAT</sequence>
<protein>
    <submittedName>
        <fullName evidence="2">Uncharacterized protein</fullName>
    </submittedName>
</protein>
<feature type="region of interest" description="Disordered" evidence="1">
    <location>
        <begin position="1"/>
        <end position="34"/>
    </location>
</feature>
<accession>A0A9Q1BGZ8</accession>
<dbReference type="EMBL" id="JAIZAY010000019">
    <property type="protein sequence ID" value="KAJ8024302.1"/>
    <property type="molecule type" value="Genomic_DNA"/>
</dbReference>
<dbReference type="OrthoDB" id="5989141at2759"/>
<proteinExistence type="predicted"/>
<name>A0A9Q1BGZ8_HOLLE</name>
<evidence type="ECO:0000256" key="1">
    <source>
        <dbReference type="SAM" id="MobiDB-lite"/>
    </source>
</evidence>
<evidence type="ECO:0000313" key="3">
    <source>
        <dbReference type="Proteomes" id="UP001152320"/>
    </source>
</evidence>
<dbReference type="AlphaFoldDB" id="A0A9Q1BGZ8"/>
<dbReference type="Proteomes" id="UP001152320">
    <property type="component" value="Chromosome 19"/>
</dbReference>
<dbReference type="PANTHER" id="PTHR35555:SF3">
    <property type="entry name" value="ENDONUCLEASE-REVERSE TRANSCRIPTASE"/>
    <property type="match status" value="1"/>
</dbReference>
<organism evidence="2 3">
    <name type="scientific">Holothuria leucospilota</name>
    <name type="common">Black long sea cucumber</name>
    <name type="synonym">Mertensiothuria leucospilota</name>
    <dbReference type="NCBI Taxonomy" id="206669"/>
    <lineage>
        <taxon>Eukaryota</taxon>
        <taxon>Metazoa</taxon>
        <taxon>Echinodermata</taxon>
        <taxon>Eleutherozoa</taxon>
        <taxon>Echinozoa</taxon>
        <taxon>Holothuroidea</taxon>
        <taxon>Aspidochirotacea</taxon>
        <taxon>Aspidochirotida</taxon>
        <taxon>Holothuriidae</taxon>
        <taxon>Holothuria</taxon>
    </lineage>
</organism>
<gene>
    <name evidence="2" type="ORF">HOLleu_37007</name>
</gene>
<evidence type="ECO:0000313" key="2">
    <source>
        <dbReference type="EMBL" id="KAJ8024302.1"/>
    </source>
</evidence>
<dbReference type="Gene3D" id="3.30.70.1820">
    <property type="entry name" value="L1 transposable element, RRM domain"/>
    <property type="match status" value="1"/>
</dbReference>
<dbReference type="PANTHER" id="PTHR35555">
    <property type="entry name" value="ENDONUCLEASE-REVERSE TRANSCRIPTASE"/>
    <property type="match status" value="1"/>
</dbReference>
<keyword evidence="3" id="KW-1185">Reference proteome</keyword>